<gene>
    <name evidence="1" type="ORF">HID58_079990</name>
</gene>
<evidence type="ECO:0000313" key="1">
    <source>
        <dbReference type="EMBL" id="KAH0862779.1"/>
    </source>
</evidence>
<organism evidence="1 2">
    <name type="scientific">Brassica napus</name>
    <name type="common">Rape</name>
    <dbReference type="NCBI Taxonomy" id="3708"/>
    <lineage>
        <taxon>Eukaryota</taxon>
        <taxon>Viridiplantae</taxon>
        <taxon>Streptophyta</taxon>
        <taxon>Embryophyta</taxon>
        <taxon>Tracheophyta</taxon>
        <taxon>Spermatophyta</taxon>
        <taxon>Magnoliopsida</taxon>
        <taxon>eudicotyledons</taxon>
        <taxon>Gunneridae</taxon>
        <taxon>Pentapetalae</taxon>
        <taxon>rosids</taxon>
        <taxon>malvids</taxon>
        <taxon>Brassicales</taxon>
        <taxon>Brassicaceae</taxon>
        <taxon>Brassiceae</taxon>
        <taxon>Brassica</taxon>
    </lineage>
</organism>
<accession>A0ABQ7Y3K6</accession>
<keyword evidence="2" id="KW-1185">Reference proteome</keyword>
<comment type="caution">
    <text evidence="1">The sequence shown here is derived from an EMBL/GenBank/DDBJ whole genome shotgun (WGS) entry which is preliminary data.</text>
</comment>
<evidence type="ECO:0000313" key="2">
    <source>
        <dbReference type="Proteomes" id="UP000824890"/>
    </source>
</evidence>
<name>A0ABQ7Y3K6_BRANA</name>
<sequence>MEVEEEVRRIVEQVKELHDSATSFVSSSSHEELSLRKRSSLVDASITRLHSILLSDKHHDPKLLEKAFF</sequence>
<reference evidence="1 2" key="1">
    <citation type="submission" date="2021-05" db="EMBL/GenBank/DDBJ databases">
        <title>Genome Assembly of Synthetic Allotetraploid Brassica napus Reveals Homoeologous Exchanges between Subgenomes.</title>
        <authorList>
            <person name="Davis J.T."/>
        </authorList>
    </citation>
    <scope>NUCLEOTIDE SEQUENCE [LARGE SCALE GENOMIC DNA]</scope>
    <source>
        <strain evidence="2">cv. Da-Ae</strain>
        <tissue evidence="1">Seedling</tissue>
    </source>
</reference>
<protein>
    <submittedName>
        <fullName evidence="1">Uncharacterized protein</fullName>
    </submittedName>
</protein>
<dbReference type="EMBL" id="JAGKQM010000018">
    <property type="protein sequence ID" value="KAH0862779.1"/>
    <property type="molecule type" value="Genomic_DNA"/>
</dbReference>
<proteinExistence type="predicted"/>
<dbReference type="Proteomes" id="UP000824890">
    <property type="component" value="Unassembled WGS sequence"/>
</dbReference>